<dbReference type="SUPFAM" id="SSF53335">
    <property type="entry name" value="S-adenosyl-L-methionine-dependent methyltransferases"/>
    <property type="match status" value="1"/>
</dbReference>
<dbReference type="PANTHER" id="PTHR30481">
    <property type="entry name" value="DNA ADENINE METHYLASE"/>
    <property type="match status" value="1"/>
</dbReference>
<reference evidence="4 5" key="1">
    <citation type="submission" date="2018-08" db="EMBL/GenBank/DDBJ databases">
        <title>Recombination of ecologically and evolutionarily significant loci maintains genetic cohesion in the Pseudomonas syringae species complex.</title>
        <authorList>
            <person name="Dillon M."/>
            <person name="Thakur S."/>
            <person name="Almeida R.N.D."/>
            <person name="Weir B.S."/>
            <person name="Guttman D.S."/>
        </authorList>
    </citation>
    <scope>NUCLEOTIDE SEQUENCE [LARGE SCALE GENOMIC DNA]</scope>
    <source>
        <strain evidence="4 5">ICMP 16926</strain>
    </source>
</reference>
<proteinExistence type="predicted"/>
<dbReference type="PRINTS" id="PR00505">
    <property type="entry name" value="D12N6MTFRASE"/>
</dbReference>
<dbReference type="RefSeq" id="WP_057458399.1">
    <property type="nucleotide sequence ID" value="NZ_LJRH01000365.1"/>
</dbReference>
<dbReference type="GO" id="GO:0032259">
    <property type="term" value="P:methylation"/>
    <property type="evidence" value="ECO:0007669"/>
    <property type="project" value="UniProtKB-KW"/>
</dbReference>
<accession>A0A0P9Z1R0</accession>
<dbReference type="GO" id="GO:0009307">
    <property type="term" value="P:DNA restriction-modification system"/>
    <property type="evidence" value="ECO:0007669"/>
    <property type="project" value="InterPro"/>
</dbReference>
<comment type="caution">
    <text evidence="4">The sequence shown here is derived from an EMBL/GenBank/DDBJ whole genome shotgun (WGS) entry which is preliminary data.</text>
</comment>
<evidence type="ECO:0000256" key="3">
    <source>
        <dbReference type="ARBA" id="ARBA00022691"/>
    </source>
</evidence>
<dbReference type="GO" id="GO:0006298">
    <property type="term" value="P:mismatch repair"/>
    <property type="evidence" value="ECO:0007669"/>
    <property type="project" value="TreeGrafter"/>
</dbReference>
<dbReference type="GO" id="GO:0009007">
    <property type="term" value="F:site-specific DNA-methyltransferase (adenine-specific) activity"/>
    <property type="evidence" value="ECO:0007669"/>
    <property type="project" value="UniProtKB-EC"/>
</dbReference>
<evidence type="ECO:0000256" key="2">
    <source>
        <dbReference type="ARBA" id="ARBA00022679"/>
    </source>
</evidence>
<keyword evidence="3" id="KW-0949">S-adenosyl-L-methionine</keyword>
<dbReference type="InterPro" id="IPR012327">
    <property type="entry name" value="MeTrfase_D12"/>
</dbReference>
<dbReference type="Gene3D" id="3.40.50.150">
    <property type="entry name" value="Vaccinia Virus protein VP39"/>
    <property type="match status" value="2"/>
</dbReference>
<dbReference type="GO" id="GO:1904047">
    <property type="term" value="F:S-adenosyl-L-methionine binding"/>
    <property type="evidence" value="ECO:0007669"/>
    <property type="project" value="TreeGrafter"/>
</dbReference>
<dbReference type="AlphaFoldDB" id="A0A0P9Z1R0"/>
<keyword evidence="1 4" id="KW-0489">Methyltransferase</keyword>
<keyword evidence="2 4" id="KW-0808">Transferase</keyword>
<name>A0A0P9Z1R0_PSESX</name>
<sequence length="283" mass="31651">MTITAPVMRYHGAKFRLASWVIKHFPPHTCYVESFGGAAGVLIQKPRAYAEVYNDLDGDVVNLFRVLQNPITRAELHEQLVLTPYARAEFEQAWLPTDNPIERARRVVIRAEMGFGSAGATKGHTGFRVDTKRKYGTAQALWASYPERIAAIGERLTGVLIENRPAVEVMQAHDGVKTLHFVDPPYLHETRHIGANYGRAYRHEMDNDQHVELLATVRDLKGMVALSGYSSEIYNDTLEGWTCHSTSSRISSGRGSALRQECIWLNPSCSRLISQPGLFGELA</sequence>
<dbReference type="GO" id="GO:0043565">
    <property type="term" value="F:sequence-specific DNA binding"/>
    <property type="evidence" value="ECO:0007669"/>
    <property type="project" value="TreeGrafter"/>
</dbReference>
<dbReference type="Proteomes" id="UP000268096">
    <property type="component" value="Unassembled WGS sequence"/>
</dbReference>
<gene>
    <name evidence="4" type="ORF">ALP48_00148</name>
</gene>
<dbReference type="Pfam" id="PF02086">
    <property type="entry name" value="MethyltransfD12"/>
    <property type="match status" value="1"/>
</dbReference>
<evidence type="ECO:0000313" key="4">
    <source>
        <dbReference type="EMBL" id="RMT48346.1"/>
    </source>
</evidence>
<dbReference type="EMBL" id="RBTH01000112">
    <property type="protein sequence ID" value="RMT48346.1"/>
    <property type="molecule type" value="Genomic_DNA"/>
</dbReference>
<protein>
    <submittedName>
        <fullName evidence="4">N6 adenine-specific DNA methyltransferase</fullName>
    </submittedName>
</protein>
<dbReference type="PANTHER" id="PTHR30481:SF4">
    <property type="entry name" value="SITE-SPECIFIC DNA-METHYLTRANSFERASE (ADENINE-SPECIFIC)"/>
    <property type="match status" value="1"/>
</dbReference>
<organism evidence="4 5">
    <name type="scientific">Pseudomonas syringae pv. solidagae</name>
    <dbReference type="NCBI Taxonomy" id="264458"/>
    <lineage>
        <taxon>Bacteria</taxon>
        <taxon>Pseudomonadati</taxon>
        <taxon>Pseudomonadota</taxon>
        <taxon>Gammaproteobacteria</taxon>
        <taxon>Pseudomonadales</taxon>
        <taxon>Pseudomonadaceae</taxon>
        <taxon>Pseudomonas</taxon>
        <taxon>Pseudomonas syringae</taxon>
    </lineage>
</organism>
<evidence type="ECO:0000313" key="5">
    <source>
        <dbReference type="Proteomes" id="UP000268096"/>
    </source>
</evidence>
<evidence type="ECO:0000256" key="1">
    <source>
        <dbReference type="ARBA" id="ARBA00022603"/>
    </source>
</evidence>
<dbReference type="InterPro" id="IPR029063">
    <property type="entry name" value="SAM-dependent_MTases_sf"/>
</dbReference>